<keyword evidence="2" id="KW-0813">Transport</keyword>
<dbReference type="EMBL" id="AP024480">
    <property type="protein sequence ID" value="BCS80442.1"/>
    <property type="molecule type" value="Genomic_DNA"/>
</dbReference>
<dbReference type="Proteomes" id="UP000663623">
    <property type="component" value="Chromosome"/>
</dbReference>
<proteinExistence type="inferred from homology"/>
<keyword evidence="3" id="KW-0547">Nucleotide-binding</keyword>
<evidence type="ECO:0000313" key="7">
    <source>
        <dbReference type="Proteomes" id="UP000663623"/>
    </source>
</evidence>
<dbReference type="PROSITE" id="PS00211">
    <property type="entry name" value="ABC_TRANSPORTER_1"/>
    <property type="match status" value="1"/>
</dbReference>
<dbReference type="InterPro" id="IPR017871">
    <property type="entry name" value="ABC_transporter-like_CS"/>
</dbReference>
<name>A0ABN6E4Z9_9FIRM</name>
<organism evidence="6 7">
    <name type="scientific">Caldicellulosiruptor diazotrophicus</name>
    <dbReference type="NCBI Taxonomy" id="2806205"/>
    <lineage>
        <taxon>Bacteria</taxon>
        <taxon>Bacillati</taxon>
        <taxon>Bacillota</taxon>
        <taxon>Bacillota incertae sedis</taxon>
        <taxon>Caldicellulosiruptorales</taxon>
        <taxon>Caldicellulosiruptoraceae</taxon>
        <taxon>Caldicellulosiruptor</taxon>
    </lineage>
</organism>
<keyword evidence="4 6" id="KW-0067">ATP-binding</keyword>
<dbReference type="InterPro" id="IPR003439">
    <property type="entry name" value="ABC_transporter-like_ATP-bd"/>
</dbReference>
<dbReference type="SMART" id="SM00382">
    <property type="entry name" value="AAA"/>
    <property type="match status" value="1"/>
</dbReference>
<feature type="domain" description="ABC transporter" evidence="5">
    <location>
        <begin position="2"/>
        <end position="237"/>
    </location>
</feature>
<dbReference type="InterPro" id="IPR027417">
    <property type="entry name" value="P-loop_NTPase"/>
</dbReference>
<evidence type="ECO:0000313" key="6">
    <source>
        <dbReference type="EMBL" id="BCS80442.1"/>
    </source>
</evidence>
<dbReference type="PANTHER" id="PTHR42734:SF17">
    <property type="entry name" value="METAL TRANSPORT SYSTEM ATP-BINDING PROTEIN TM_0124-RELATED"/>
    <property type="match status" value="1"/>
</dbReference>
<evidence type="ECO:0000256" key="1">
    <source>
        <dbReference type="ARBA" id="ARBA00005417"/>
    </source>
</evidence>
<sequence length="255" mass="28899">MIELIDVNFYIDQKRILKDINLKIQKGEFVAIVGPNGSGKSTLLNIISGIYSPTTGKRLIFGKQHLTPQDRQKISFVPQKVTNFNQSFPLSVFETVLLGLVPKKGLLQRFSKQDLEKAESILEKLQIKQLKNRLIGQLSGGQQQRVFLARALISDPQILLLDEPTVGIDSLSEQLLFEILGEKKKEGTTILMVTHDVYAVTQHADTIICMGDGMIYTACSAKEFSPSKFESVYKYKIKKIEHRHSYTKKEQNNRM</sequence>
<dbReference type="PROSITE" id="PS50893">
    <property type="entry name" value="ABC_TRANSPORTER_2"/>
    <property type="match status" value="1"/>
</dbReference>
<accession>A0ABN6E4Z9</accession>
<dbReference type="Gene3D" id="3.40.50.300">
    <property type="entry name" value="P-loop containing nucleotide triphosphate hydrolases"/>
    <property type="match status" value="1"/>
</dbReference>
<dbReference type="SUPFAM" id="SSF52540">
    <property type="entry name" value="P-loop containing nucleoside triphosphate hydrolases"/>
    <property type="match status" value="1"/>
</dbReference>
<dbReference type="InterPro" id="IPR050153">
    <property type="entry name" value="Metal_Ion_Import_ABC"/>
</dbReference>
<dbReference type="RefSeq" id="WP_207180787.1">
    <property type="nucleotide sequence ID" value="NZ_AP024480.1"/>
</dbReference>
<gene>
    <name evidence="6" type="ORF">CaldiYA01_04020</name>
</gene>
<dbReference type="PANTHER" id="PTHR42734">
    <property type="entry name" value="METAL TRANSPORT SYSTEM ATP-BINDING PROTEIN TM_0124-RELATED"/>
    <property type="match status" value="1"/>
</dbReference>
<comment type="similarity">
    <text evidence="1">Belongs to the ABC transporter superfamily.</text>
</comment>
<evidence type="ECO:0000256" key="3">
    <source>
        <dbReference type="ARBA" id="ARBA00022741"/>
    </source>
</evidence>
<dbReference type="GO" id="GO:0005524">
    <property type="term" value="F:ATP binding"/>
    <property type="evidence" value="ECO:0007669"/>
    <property type="project" value="UniProtKB-KW"/>
</dbReference>
<evidence type="ECO:0000256" key="4">
    <source>
        <dbReference type="ARBA" id="ARBA00022840"/>
    </source>
</evidence>
<reference evidence="6 7" key="1">
    <citation type="submission" date="2021-02" db="EMBL/GenBank/DDBJ databases">
        <title>Nitrogen-fixing ability and nitrogen fixation related genes of thermophilic fermentative bacteria in the genus Caldicellulosiruptor.</title>
        <authorList>
            <person name="Chen Y."/>
            <person name="Nishihara A."/>
            <person name="Haruta S."/>
        </authorList>
    </citation>
    <scope>NUCLEOTIDE SEQUENCE [LARGE SCALE GENOMIC DNA]</scope>
    <source>
        <strain evidence="6 7">YA01</strain>
    </source>
</reference>
<dbReference type="CDD" id="cd03235">
    <property type="entry name" value="ABC_Metallic_Cations"/>
    <property type="match status" value="1"/>
</dbReference>
<keyword evidence="7" id="KW-1185">Reference proteome</keyword>
<dbReference type="InterPro" id="IPR003593">
    <property type="entry name" value="AAA+_ATPase"/>
</dbReference>
<evidence type="ECO:0000256" key="2">
    <source>
        <dbReference type="ARBA" id="ARBA00022448"/>
    </source>
</evidence>
<evidence type="ECO:0000259" key="5">
    <source>
        <dbReference type="PROSITE" id="PS50893"/>
    </source>
</evidence>
<protein>
    <submittedName>
        <fullName evidence="6">ABC transporter ATP-binding protein</fullName>
    </submittedName>
</protein>
<dbReference type="Pfam" id="PF00005">
    <property type="entry name" value="ABC_tran"/>
    <property type="match status" value="1"/>
</dbReference>